<accession>A0A0F9FQ33</accession>
<name>A0A0F9FQ33_9ZZZZ</name>
<dbReference type="EMBL" id="LAZR01020594">
    <property type="protein sequence ID" value="KKL88333.1"/>
    <property type="molecule type" value="Genomic_DNA"/>
</dbReference>
<feature type="non-terminal residue" evidence="1">
    <location>
        <position position="1"/>
    </location>
</feature>
<comment type="caution">
    <text evidence="1">The sequence shown here is derived from an EMBL/GenBank/DDBJ whole genome shotgun (WGS) entry which is preliminary data.</text>
</comment>
<sequence length="795" mass="88938">YISSKDGIVFDGSSALVNYDFTEITLQDTTYIEGPLRMHKNNIAVGSSDYISYNLPNPDVDGPDPDYEDVQFTLYVTEADPIPLTVSETLESLTKTHSASELEPLPINILEDGYPYSVLFDVLDVSGNNIFHTELAIIPVYDGGTVTLAGNIMKEIVQDLPPGVNTINIQVIESDYYKSSPILSIPLEIRPPFFTRFGQKNTEIDLIDPFVSAWGSTFSGETLMNFESNYPHLIGTLWVSPDFNGPVGQEERSIQDYIEINLEATIFNNDGTINDPFPLREGIMLRPANHEGIMTFSIGLGPEDAFLMGQECVLSLSFDASYNEYDLTEQGRAVEIILLDLRLTENPSSNNPKELWSIYNDQLTDASGISINVDSNAITGDNTGVLVLGDETNKYGVEVEYIFKAGTLTYTLDSESELLTLLNLVDITGVDLHGTKGGVDHIFDKVGTGGDNDWDDSTELSSIVFTETNLPDPDTEFTVVYKFDFDFNNQPGSEEYYGKVILDPSLGTIQSSIEFYFADGILENSEDSKSPMFVEYKDVFTASGQTYSLSYSVTNPVLSDFIIYNYDELDALVAAQTLTWSIIGGYLELDFHGIPSSDFTVEYGVKSQYSLGYGFQKQDQTYSDSVRLMYNDLTRDTNPILHASGAKESIILEEPSLYIDLANFNTETVLELYDLPLLYAPEVNLTFRIDEISLNQIEDATEFNILKIDFYFTMDGGYSYIYETEELLLDYTNEILPYLEADDDSYIIHYNKNLQGLYEASSGDSFNIYISISQKGVGPDYLPYIILEQFDYLCD</sequence>
<evidence type="ECO:0000313" key="1">
    <source>
        <dbReference type="EMBL" id="KKL88333.1"/>
    </source>
</evidence>
<gene>
    <name evidence="1" type="ORF">LCGC14_1925760</name>
</gene>
<feature type="non-terminal residue" evidence="1">
    <location>
        <position position="795"/>
    </location>
</feature>
<proteinExistence type="predicted"/>
<reference evidence="1" key="1">
    <citation type="journal article" date="2015" name="Nature">
        <title>Complex archaea that bridge the gap between prokaryotes and eukaryotes.</title>
        <authorList>
            <person name="Spang A."/>
            <person name="Saw J.H."/>
            <person name="Jorgensen S.L."/>
            <person name="Zaremba-Niedzwiedzka K."/>
            <person name="Martijn J."/>
            <person name="Lind A.E."/>
            <person name="van Eijk R."/>
            <person name="Schleper C."/>
            <person name="Guy L."/>
            <person name="Ettema T.J."/>
        </authorList>
    </citation>
    <scope>NUCLEOTIDE SEQUENCE</scope>
</reference>
<organism evidence="1">
    <name type="scientific">marine sediment metagenome</name>
    <dbReference type="NCBI Taxonomy" id="412755"/>
    <lineage>
        <taxon>unclassified sequences</taxon>
        <taxon>metagenomes</taxon>
        <taxon>ecological metagenomes</taxon>
    </lineage>
</organism>
<protein>
    <submittedName>
        <fullName evidence="1">Uncharacterized protein</fullName>
    </submittedName>
</protein>
<dbReference type="AlphaFoldDB" id="A0A0F9FQ33"/>